<evidence type="ECO:0000256" key="3">
    <source>
        <dbReference type="ARBA" id="ARBA00022769"/>
    </source>
</evidence>
<gene>
    <name evidence="7 11" type="primary">uvrC</name>
    <name evidence="11" type="ORF">ACFSNB_14175</name>
</gene>
<evidence type="ECO:0000259" key="9">
    <source>
        <dbReference type="PROSITE" id="PS50164"/>
    </source>
</evidence>
<dbReference type="InterPro" id="IPR036876">
    <property type="entry name" value="UVR_dom_sf"/>
</dbReference>
<dbReference type="SUPFAM" id="SSF82771">
    <property type="entry name" value="GIY-YIG endonuclease"/>
    <property type="match status" value="1"/>
</dbReference>
<comment type="caution">
    <text evidence="11">The sequence shown here is derived from an EMBL/GenBank/DDBJ whole genome shotgun (WGS) entry which is preliminary data.</text>
</comment>
<dbReference type="Proteomes" id="UP001597296">
    <property type="component" value="Unassembled WGS sequence"/>
</dbReference>
<keyword evidence="12" id="KW-1185">Reference proteome</keyword>
<evidence type="ECO:0000259" key="10">
    <source>
        <dbReference type="PROSITE" id="PS50165"/>
    </source>
</evidence>
<dbReference type="PROSITE" id="PS50165">
    <property type="entry name" value="UVRC"/>
    <property type="match status" value="1"/>
</dbReference>
<protein>
    <recommendedName>
        <fullName evidence="7">UvrABC system protein C</fullName>
        <shortName evidence="7">Protein UvrC</shortName>
    </recommendedName>
    <alternativeName>
        <fullName evidence="7">Excinuclease ABC subunit C</fullName>
    </alternativeName>
</protein>
<accession>A0ABW5CE29</accession>
<dbReference type="Pfam" id="PF01541">
    <property type="entry name" value="GIY-YIG"/>
    <property type="match status" value="1"/>
</dbReference>
<dbReference type="EMBL" id="JBHUIY010000032">
    <property type="protein sequence ID" value="MFD2234956.1"/>
    <property type="molecule type" value="Genomic_DNA"/>
</dbReference>
<dbReference type="Pfam" id="PF08459">
    <property type="entry name" value="UvrC_RNaseH_dom"/>
    <property type="match status" value="1"/>
</dbReference>
<dbReference type="PROSITE" id="PS50151">
    <property type="entry name" value="UVR"/>
    <property type="match status" value="1"/>
</dbReference>
<evidence type="ECO:0000256" key="7">
    <source>
        <dbReference type="HAMAP-Rule" id="MF_00203"/>
    </source>
</evidence>
<dbReference type="InterPro" id="IPR003583">
    <property type="entry name" value="Hlx-hairpin-Hlx_DNA-bd_motif"/>
</dbReference>
<evidence type="ECO:0000256" key="2">
    <source>
        <dbReference type="ARBA" id="ARBA00022763"/>
    </source>
</evidence>
<dbReference type="InterPro" id="IPR050066">
    <property type="entry name" value="UvrABC_protein_C"/>
</dbReference>
<dbReference type="Pfam" id="PF22920">
    <property type="entry name" value="UvrC_RNaseH"/>
    <property type="match status" value="1"/>
</dbReference>
<dbReference type="SMART" id="SM00465">
    <property type="entry name" value="GIYc"/>
    <property type="match status" value="1"/>
</dbReference>
<evidence type="ECO:0000256" key="5">
    <source>
        <dbReference type="ARBA" id="ARBA00023204"/>
    </source>
</evidence>
<keyword evidence="2 7" id="KW-0227">DNA damage</keyword>
<evidence type="ECO:0000256" key="4">
    <source>
        <dbReference type="ARBA" id="ARBA00022881"/>
    </source>
</evidence>
<feature type="domain" description="UvrC family homology region profile" evidence="10">
    <location>
        <begin position="269"/>
        <end position="499"/>
    </location>
</feature>
<dbReference type="PANTHER" id="PTHR30562:SF1">
    <property type="entry name" value="UVRABC SYSTEM PROTEIN C"/>
    <property type="match status" value="1"/>
</dbReference>
<evidence type="ECO:0000256" key="6">
    <source>
        <dbReference type="ARBA" id="ARBA00023236"/>
    </source>
</evidence>
<organism evidence="11 12">
    <name type="scientific">Phaeospirillum tilakii</name>
    <dbReference type="NCBI Taxonomy" id="741673"/>
    <lineage>
        <taxon>Bacteria</taxon>
        <taxon>Pseudomonadati</taxon>
        <taxon>Pseudomonadota</taxon>
        <taxon>Alphaproteobacteria</taxon>
        <taxon>Rhodospirillales</taxon>
        <taxon>Rhodospirillaceae</taxon>
        <taxon>Phaeospirillum</taxon>
    </lineage>
</organism>
<comment type="subcellular location">
    <subcellularLocation>
        <location evidence="7">Cytoplasm</location>
    </subcellularLocation>
</comment>
<dbReference type="RefSeq" id="WP_377317683.1">
    <property type="nucleotide sequence ID" value="NZ_JBHUIY010000032.1"/>
</dbReference>
<dbReference type="InterPro" id="IPR001162">
    <property type="entry name" value="UvrC_RNase_H_dom"/>
</dbReference>
<dbReference type="InterPro" id="IPR004791">
    <property type="entry name" value="UvrC"/>
</dbReference>
<dbReference type="Pfam" id="PF02151">
    <property type="entry name" value="UVR"/>
    <property type="match status" value="1"/>
</dbReference>
<dbReference type="InterPro" id="IPR010994">
    <property type="entry name" value="RuvA_2-like"/>
</dbReference>
<dbReference type="InterPro" id="IPR001943">
    <property type="entry name" value="UVR_dom"/>
</dbReference>
<dbReference type="PROSITE" id="PS50164">
    <property type="entry name" value="GIY_YIG"/>
    <property type="match status" value="1"/>
</dbReference>
<keyword evidence="6 7" id="KW-0742">SOS response</keyword>
<reference evidence="12" key="1">
    <citation type="journal article" date="2019" name="Int. J. Syst. Evol. Microbiol.">
        <title>The Global Catalogue of Microorganisms (GCM) 10K type strain sequencing project: providing services to taxonomists for standard genome sequencing and annotation.</title>
        <authorList>
            <consortium name="The Broad Institute Genomics Platform"/>
            <consortium name="The Broad Institute Genome Sequencing Center for Infectious Disease"/>
            <person name="Wu L."/>
            <person name="Ma J."/>
        </authorList>
    </citation>
    <scope>NUCLEOTIDE SEQUENCE [LARGE SCALE GENOMIC DNA]</scope>
    <source>
        <strain evidence="12">KCTC 15012</strain>
    </source>
</reference>
<keyword evidence="1 7" id="KW-0963">Cytoplasm</keyword>
<keyword evidence="3 7" id="KW-0228">DNA excision</keyword>
<feature type="domain" description="UVR" evidence="8">
    <location>
        <begin position="218"/>
        <end position="253"/>
    </location>
</feature>
<evidence type="ECO:0000259" key="8">
    <source>
        <dbReference type="PROSITE" id="PS50151"/>
    </source>
</evidence>
<dbReference type="InterPro" id="IPR035901">
    <property type="entry name" value="GIY-YIG_endonuc_sf"/>
</dbReference>
<dbReference type="NCBIfam" id="TIGR00194">
    <property type="entry name" value="uvrC"/>
    <property type="match status" value="1"/>
</dbReference>
<dbReference type="SMART" id="SM00278">
    <property type="entry name" value="HhH1"/>
    <property type="match status" value="2"/>
</dbReference>
<dbReference type="NCBIfam" id="NF001824">
    <property type="entry name" value="PRK00558.1-5"/>
    <property type="match status" value="1"/>
</dbReference>
<dbReference type="Pfam" id="PF14520">
    <property type="entry name" value="HHH_5"/>
    <property type="match status" value="1"/>
</dbReference>
<dbReference type="CDD" id="cd10434">
    <property type="entry name" value="GIY-YIG_UvrC_Cho"/>
    <property type="match status" value="1"/>
</dbReference>
<dbReference type="SUPFAM" id="SSF47781">
    <property type="entry name" value="RuvA domain 2-like"/>
    <property type="match status" value="1"/>
</dbReference>
<keyword evidence="4 7" id="KW-0267">Excision nuclease</keyword>
<dbReference type="Gene3D" id="3.30.420.340">
    <property type="entry name" value="UvrC, RNAse H endonuclease domain"/>
    <property type="match status" value="1"/>
</dbReference>
<dbReference type="Gene3D" id="3.40.1440.10">
    <property type="entry name" value="GIY-YIG endonuclease"/>
    <property type="match status" value="1"/>
</dbReference>
<proteinExistence type="inferred from homology"/>
<dbReference type="InterPro" id="IPR000305">
    <property type="entry name" value="GIY-YIG_endonuc"/>
</dbReference>
<name>A0ABW5CE29_9PROT</name>
<evidence type="ECO:0000256" key="1">
    <source>
        <dbReference type="ARBA" id="ARBA00022490"/>
    </source>
</evidence>
<dbReference type="SUPFAM" id="SSF46600">
    <property type="entry name" value="C-terminal UvrC-binding domain of UvrB"/>
    <property type="match status" value="1"/>
</dbReference>
<dbReference type="InterPro" id="IPR047296">
    <property type="entry name" value="GIY-YIG_UvrC_Cho"/>
</dbReference>
<keyword evidence="5 7" id="KW-0234">DNA repair</keyword>
<dbReference type="HAMAP" id="MF_00203">
    <property type="entry name" value="UvrC"/>
    <property type="match status" value="1"/>
</dbReference>
<evidence type="ECO:0000313" key="11">
    <source>
        <dbReference type="EMBL" id="MFD2234956.1"/>
    </source>
</evidence>
<dbReference type="PANTHER" id="PTHR30562">
    <property type="entry name" value="UVRC/OXIDOREDUCTASE"/>
    <property type="match status" value="1"/>
</dbReference>
<comment type="function">
    <text evidence="7">The UvrABC repair system catalyzes the recognition and processing of DNA lesions. UvrC both incises the 5' and 3' sides of the lesion. The N-terminal half is responsible for the 3' incision and the C-terminal half is responsible for the 5' incision.</text>
</comment>
<comment type="similarity">
    <text evidence="7">Belongs to the UvrC family.</text>
</comment>
<evidence type="ECO:0000313" key="12">
    <source>
        <dbReference type="Proteomes" id="UP001597296"/>
    </source>
</evidence>
<comment type="subunit">
    <text evidence="7">Interacts with UvrB in an incision complex.</text>
</comment>
<feature type="domain" description="GIY-YIG" evidence="9">
    <location>
        <begin position="30"/>
        <end position="108"/>
    </location>
</feature>
<dbReference type="Gene3D" id="4.10.860.10">
    <property type="entry name" value="UVR domain"/>
    <property type="match status" value="1"/>
</dbReference>
<sequence>MDPDSDASRAEGPLAAGVAAIRRFLDTLGSGPGVYRMLDRRGAVLYVGKAKNLRKRVVAYTHPDRQTLRIQRMISETVAMEVVTTRSEVEALLLESTLIKSLGPRYNILLKDDKSFPHILITADHDWPQVIKHRGARTRPGQYFGPFASAAAVNHSLAALQRAFLLRSCTDAVFASRTRPCLLYQIKRCSAPCAGRISPEAYAALVEGARAFLSGHSQRIRHELAARMEAASEALDFEEAAVLRDRLRALARVQANPDSAAEGLEEADVIALHQEGGASSVQVVFYRAGCHCGNRAYFPQHGRDEEAPAVLAAFLGQFYADRPPPPEILLNLAPAEPAIVAEALSEKAGRKVRLQVPQRGDRTRLVGHAADNARDALARRLAESGAWQKLLAGVGDLFGLDAPPRRIEVYDNSHIQGSDAVGAMIVAGPEGLLKSAWRKYTIRSAGLTPGDDFAMMREVLTRRLSRAQREDPDRALGHWPDLILIDGGAGQLASVQAVLDELGIDDLAIVGIAKGPDRDAGRERFFLPGREPFGLPPRDPVLYFLQRLRDEAHRFAIGTHRARRSQGLTRSTLDDVPGIGAKRKKALLTHFGSPRAVAEAGLEELAAVEGISHALARSLHAFFHPEDGG</sequence>
<dbReference type="Gene3D" id="1.10.150.20">
    <property type="entry name" value="5' to 3' exonuclease, C-terminal subdomain"/>
    <property type="match status" value="1"/>
</dbReference>
<dbReference type="InterPro" id="IPR038476">
    <property type="entry name" value="UvrC_RNase_H_dom_sf"/>
</dbReference>